<organism evidence="11 12">
    <name type="scientific">Elysia crispata</name>
    <name type="common">lettuce slug</name>
    <dbReference type="NCBI Taxonomy" id="231223"/>
    <lineage>
        <taxon>Eukaryota</taxon>
        <taxon>Metazoa</taxon>
        <taxon>Spiralia</taxon>
        <taxon>Lophotrochozoa</taxon>
        <taxon>Mollusca</taxon>
        <taxon>Gastropoda</taxon>
        <taxon>Heterobranchia</taxon>
        <taxon>Euthyneura</taxon>
        <taxon>Panpulmonata</taxon>
        <taxon>Sacoglossa</taxon>
        <taxon>Placobranchoidea</taxon>
        <taxon>Plakobranchidae</taxon>
        <taxon>Elysia</taxon>
    </lineage>
</organism>
<gene>
    <name evidence="11" type="ORF">RRG08_023547</name>
</gene>
<keyword evidence="8" id="KW-0460">Magnesium</keyword>
<evidence type="ECO:0000256" key="6">
    <source>
        <dbReference type="ARBA" id="ARBA00022741"/>
    </source>
</evidence>
<keyword evidence="3" id="KW-0808">Transferase</keyword>
<accession>A0AAE0ZAS8</accession>
<dbReference type="EMBL" id="JAWDGP010004358">
    <property type="protein sequence ID" value="KAK3765027.1"/>
    <property type="molecule type" value="Genomic_DNA"/>
</dbReference>
<feature type="region of interest" description="Disordered" evidence="10">
    <location>
        <begin position="460"/>
        <end position="483"/>
    </location>
</feature>
<proteinExistence type="inferred from homology"/>
<reference evidence="11" key="1">
    <citation type="journal article" date="2023" name="G3 (Bethesda)">
        <title>A reference genome for the long-term kleptoplast-retaining sea slug Elysia crispata morphotype clarki.</title>
        <authorList>
            <person name="Eastman K.E."/>
            <person name="Pendleton A.L."/>
            <person name="Shaikh M.A."/>
            <person name="Suttiyut T."/>
            <person name="Ogas R."/>
            <person name="Tomko P."/>
            <person name="Gavelis G."/>
            <person name="Widhalm J.R."/>
            <person name="Wisecaver J.H."/>
        </authorList>
    </citation>
    <scope>NUCLEOTIDE SEQUENCE</scope>
    <source>
        <strain evidence="11">ECLA1</strain>
    </source>
</reference>
<evidence type="ECO:0000256" key="2">
    <source>
        <dbReference type="ARBA" id="ARBA00009747"/>
    </source>
</evidence>
<comment type="caution">
    <text evidence="11">The sequence shown here is derived from an EMBL/GenBank/DDBJ whole genome shotgun (WGS) entry which is preliminary data.</text>
</comment>
<dbReference type="InterPro" id="IPR003846">
    <property type="entry name" value="SelO"/>
</dbReference>
<dbReference type="GO" id="GO:0016779">
    <property type="term" value="F:nucleotidyltransferase activity"/>
    <property type="evidence" value="ECO:0007669"/>
    <property type="project" value="UniProtKB-KW"/>
</dbReference>
<evidence type="ECO:0000256" key="8">
    <source>
        <dbReference type="ARBA" id="ARBA00022842"/>
    </source>
</evidence>
<evidence type="ECO:0000256" key="7">
    <source>
        <dbReference type="ARBA" id="ARBA00022840"/>
    </source>
</evidence>
<evidence type="ECO:0000256" key="3">
    <source>
        <dbReference type="ARBA" id="ARBA00022679"/>
    </source>
</evidence>
<evidence type="ECO:0000256" key="5">
    <source>
        <dbReference type="ARBA" id="ARBA00022723"/>
    </source>
</evidence>
<evidence type="ECO:0000313" key="12">
    <source>
        <dbReference type="Proteomes" id="UP001283361"/>
    </source>
</evidence>
<dbReference type="GO" id="GO:0005524">
    <property type="term" value="F:ATP binding"/>
    <property type="evidence" value="ECO:0007669"/>
    <property type="project" value="UniProtKB-KW"/>
</dbReference>
<name>A0AAE0ZAS8_9GAST</name>
<dbReference type="NCBIfam" id="NF000658">
    <property type="entry name" value="PRK00029.1"/>
    <property type="match status" value="1"/>
</dbReference>
<evidence type="ECO:0000256" key="9">
    <source>
        <dbReference type="ARBA" id="ARBA00031547"/>
    </source>
</evidence>
<comment type="cofactor">
    <cofactor evidence="1">
        <name>Mg(2+)</name>
        <dbReference type="ChEBI" id="CHEBI:18420"/>
    </cofactor>
</comment>
<dbReference type="AlphaFoldDB" id="A0AAE0ZAS8"/>
<keyword evidence="4" id="KW-0548">Nucleotidyltransferase</keyword>
<evidence type="ECO:0000313" key="11">
    <source>
        <dbReference type="EMBL" id="KAK3765027.1"/>
    </source>
</evidence>
<keyword evidence="5" id="KW-0479">Metal-binding</keyword>
<keyword evidence="6" id="KW-0547">Nucleotide-binding</keyword>
<evidence type="ECO:0000256" key="4">
    <source>
        <dbReference type="ARBA" id="ARBA00022695"/>
    </source>
</evidence>
<dbReference type="PANTHER" id="PTHR12153">
    <property type="entry name" value="SELENOPROTEIN O"/>
    <property type="match status" value="1"/>
</dbReference>
<dbReference type="Proteomes" id="UP001283361">
    <property type="component" value="Unassembled WGS sequence"/>
</dbReference>
<keyword evidence="12" id="KW-1185">Reference proteome</keyword>
<sequence length="483" mass="54566">MPFRSGATLVAISDDVLIECLNLNPLVKESDVFLKFISGQHSAHFPFALAHRYGGHQFGYWSGQLGDGRAAILGTFLNSHGDIWELNLKGSGLTPFSRQGDGRAVLRSSVREFLASEAMHFLGVPTSRALSLVISEDAVLRDEFYTGNLRAERGAMVVRVAPSWFRIGSLEILAFHGEFQLLQSLMEYIIKHHYGNIDAENKDRYLMLFEEIVNGTAHLIAAWQSLGFTHGVCNTDNFSLLSLTIDYGPFGFLEEYNLEFVPNTSDDEGRYSYGKQPSVGYYNLDKLRVALDPILTYDQQETAKIILNGYYEILNRTLLQHFAEKLGLSPSPSAADASIVKMFLNLMQLTRSDFTMSFRQLAEARLDNLIKGDIHPSQWALMQLSSNHQFEIFLDNYRARLREIGLSDHDRMRKMRKTNPMYILRTWMAHSAIQLAEMNDFSEVRKLQRVLSSPFTKQAEAESAGYSSRPPPWASSLKVSCSS</sequence>
<dbReference type="Pfam" id="PF02696">
    <property type="entry name" value="SelO"/>
    <property type="match status" value="1"/>
</dbReference>
<comment type="similarity">
    <text evidence="2">Belongs to the SELO family.</text>
</comment>
<dbReference type="PANTHER" id="PTHR12153:SF18">
    <property type="entry name" value="SELENOPROTEIN O"/>
    <property type="match status" value="1"/>
</dbReference>
<dbReference type="HAMAP" id="MF_00692">
    <property type="entry name" value="SelO"/>
    <property type="match status" value="1"/>
</dbReference>
<dbReference type="GO" id="GO:0046872">
    <property type="term" value="F:metal ion binding"/>
    <property type="evidence" value="ECO:0007669"/>
    <property type="project" value="UniProtKB-KW"/>
</dbReference>
<evidence type="ECO:0000256" key="1">
    <source>
        <dbReference type="ARBA" id="ARBA00001946"/>
    </source>
</evidence>
<evidence type="ECO:0000256" key="10">
    <source>
        <dbReference type="SAM" id="MobiDB-lite"/>
    </source>
</evidence>
<protein>
    <recommendedName>
        <fullName evidence="9">Selenoprotein O</fullName>
    </recommendedName>
</protein>
<keyword evidence="7" id="KW-0067">ATP-binding</keyword>